<dbReference type="EMBL" id="LGRX02034236">
    <property type="protein sequence ID" value="KAK3238371.1"/>
    <property type="molecule type" value="Genomic_DNA"/>
</dbReference>
<keyword evidence="3" id="KW-1185">Reference proteome</keyword>
<protein>
    <submittedName>
        <fullName evidence="2">Uncharacterized protein</fullName>
    </submittedName>
</protein>
<name>A0AAE0ERY0_9CHLO</name>
<organism evidence="2 3">
    <name type="scientific">Cymbomonas tetramitiformis</name>
    <dbReference type="NCBI Taxonomy" id="36881"/>
    <lineage>
        <taxon>Eukaryota</taxon>
        <taxon>Viridiplantae</taxon>
        <taxon>Chlorophyta</taxon>
        <taxon>Pyramimonadophyceae</taxon>
        <taxon>Pyramimonadales</taxon>
        <taxon>Pyramimonadaceae</taxon>
        <taxon>Cymbomonas</taxon>
    </lineage>
</organism>
<comment type="caution">
    <text evidence="2">The sequence shown here is derived from an EMBL/GenBank/DDBJ whole genome shotgun (WGS) entry which is preliminary data.</text>
</comment>
<proteinExistence type="predicted"/>
<reference evidence="2 3" key="1">
    <citation type="journal article" date="2015" name="Genome Biol. Evol.">
        <title>Comparative Genomics of a Bacterivorous Green Alga Reveals Evolutionary Causalities and Consequences of Phago-Mixotrophic Mode of Nutrition.</title>
        <authorList>
            <person name="Burns J.A."/>
            <person name="Paasch A."/>
            <person name="Narechania A."/>
            <person name="Kim E."/>
        </authorList>
    </citation>
    <scope>NUCLEOTIDE SEQUENCE [LARGE SCALE GENOMIC DNA]</scope>
    <source>
        <strain evidence="2 3">PLY_AMNH</strain>
    </source>
</reference>
<feature type="region of interest" description="Disordered" evidence="1">
    <location>
        <begin position="1"/>
        <end position="28"/>
    </location>
</feature>
<evidence type="ECO:0000256" key="1">
    <source>
        <dbReference type="SAM" id="MobiDB-lite"/>
    </source>
</evidence>
<dbReference type="Proteomes" id="UP001190700">
    <property type="component" value="Unassembled WGS sequence"/>
</dbReference>
<evidence type="ECO:0000313" key="2">
    <source>
        <dbReference type="EMBL" id="KAK3238371.1"/>
    </source>
</evidence>
<sequence>MCPRARRDATREQEPVTNTADAEGAKNRGHNNLSLNLLKLFHNMPRGRVISPPSSGTFCLLLTYAAYFHATLVAAQDVQILELGQNISGTVAAQEFAEYAVEVTTYPVQLRIELITESPLGYVKLYVQSGRSATVDDYLAQDNSEYRNAGHVLLFLDSPGTVYVRVDTGTKITGTMYTLWAQTRPLALEELSGEVQRQTLGGWYTFYLVNGGTPPFGTIMLSELYLTRLSLPSSLDRITMEVNPSPHLSVLDDASQWMGLLPSSLNGASKKVTSDRFRPTVSMPLYSTEQ</sequence>
<accession>A0AAE0ERY0</accession>
<gene>
    <name evidence="2" type="ORF">CYMTET_51607</name>
</gene>
<dbReference type="AlphaFoldDB" id="A0AAE0ERY0"/>
<evidence type="ECO:0000313" key="3">
    <source>
        <dbReference type="Proteomes" id="UP001190700"/>
    </source>
</evidence>
<feature type="compositionally biased region" description="Basic and acidic residues" evidence="1">
    <location>
        <begin position="1"/>
        <end position="14"/>
    </location>
</feature>